<evidence type="ECO:0000313" key="1">
    <source>
        <dbReference type="EMBL" id="GET46977.1"/>
    </source>
</evidence>
<dbReference type="Proteomes" id="UP000398217">
    <property type="component" value="Unassembled WGS sequence"/>
</dbReference>
<organism evidence="1 2">
    <name type="scientific">Capnocytophaga felis</name>
    <dbReference type="NCBI Taxonomy" id="2267611"/>
    <lineage>
        <taxon>Bacteria</taxon>
        <taxon>Pseudomonadati</taxon>
        <taxon>Bacteroidota</taxon>
        <taxon>Flavobacteriia</taxon>
        <taxon>Flavobacteriales</taxon>
        <taxon>Flavobacteriaceae</taxon>
        <taxon>Capnocytophaga</taxon>
    </lineage>
</organism>
<proteinExistence type="predicted"/>
<dbReference type="AlphaFoldDB" id="A0A5M4BCI0"/>
<evidence type="ECO:0008006" key="3">
    <source>
        <dbReference type="Google" id="ProtNLM"/>
    </source>
</evidence>
<gene>
    <name evidence="1" type="ORF">RCZ01_22790</name>
</gene>
<sequence>MSQIFTEYATEIYSKTNESVDNKILDKIKKAKRGTLFYTEDFLSFGTHKAISKALERLVNEGEISRVARGIFSILERDPILGEIQPKAEKIAESIRKRDKARIVSSGVLALNALGLSTQVPLNLVYYTDGSTRTINLVNRKVVFKKASPKNLSAIGKISGLVIQALKELGKENVRDEEIEIILKHLKNEEPHRLEHDIKLAPE</sequence>
<evidence type="ECO:0000313" key="2">
    <source>
        <dbReference type="Proteomes" id="UP000398217"/>
    </source>
</evidence>
<protein>
    <recommendedName>
        <fullName evidence="3">Type IV toxin-antitoxin system AbiEi family antitoxin domain-containing protein</fullName>
    </recommendedName>
</protein>
<dbReference type="EMBL" id="BLBC01000014">
    <property type="protein sequence ID" value="GET46977.1"/>
    <property type="molecule type" value="Genomic_DNA"/>
</dbReference>
<reference evidence="2" key="1">
    <citation type="journal article" date="2020" name="Int. J. Syst. Evol. Microbiol.">
        <title>Capnocytophaga felis sp. nov. isolated from the feline oral cavity.</title>
        <authorList>
            <person name="Suzuki M."/>
            <person name="Umeda K."/>
            <person name="Kimura M."/>
            <person name="Imaoka K."/>
            <person name="Morikawa S."/>
            <person name="Maeda K."/>
        </authorList>
    </citation>
    <scope>NUCLEOTIDE SEQUENCE [LARGE SCALE GENOMIC DNA]</scope>
    <source>
        <strain evidence="2">KC07070</strain>
    </source>
</reference>
<dbReference type="RefSeq" id="WP_227977426.1">
    <property type="nucleotide sequence ID" value="NZ_BLBC01000014.1"/>
</dbReference>
<dbReference type="Pfam" id="PF19570">
    <property type="entry name" value="DUF6088"/>
    <property type="match status" value="1"/>
</dbReference>
<accession>A0A5M4BCI0</accession>
<keyword evidence="2" id="KW-1185">Reference proteome</keyword>
<dbReference type="InterPro" id="IPR045738">
    <property type="entry name" value="DUF6088"/>
</dbReference>
<name>A0A5M4BCI0_9FLAO</name>
<comment type="caution">
    <text evidence="1">The sequence shown here is derived from an EMBL/GenBank/DDBJ whole genome shotgun (WGS) entry which is preliminary data.</text>
</comment>